<dbReference type="SFLD" id="SFLDG00363">
    <property type="entry name" value="AMPS_(cytGST):_Alpha-__Mu-__Pi"/>
    <property type="match status" value="1"/>
</dbReference>
<dbReference type="CDD" id="cd03075">
    <property type="entry name" value="GST_N_Mu"/>
    <property type="match status" value="1"/>
</dbReference>
<name>A0A131YAF1_IXORI</name>
<organism evidence="9">
    <name type="scientific">Ixodes ricinus</name>
    <name type="common">Common tick</name>
    <name type="synonym">Acarus ricinus</name>
    <dbReference type="NCBI Taxonomy" id="34613"/>
    <lineage>
        <taxon>Eukaryota</taxon>
        <taxon>Metazoa</taxon>
        <taxon>Ecdysozoa</taxon>
        <taxon>Arthropoda</taxon>
        <taxon>Chelicerata</taxon>
        <taxon>Arachnida</taxon>
        <taxon>Acari</taxon>
        <taxon>Parasitiformes</taxon>
        <taxon>Ixodida</taxon>
        <taxon>Ixodoidea</taxon>
        <taxon>Ixodidae</taxon>
        <taxon>Ixodinae</taxon>
        <taxon>Ixodes</taxon>
    </lineage>
</organism>
<dbReference type="GO" id="GO:0006749">
    <property type="term" value="P:glutathione metabolic process"/>
    <property type="evidence" value="ECO:0007669"/>
    <property type="project" value="TreeGrafter"/>
</dbReference>
<evidence type="ECO:0000256" key="2">
    <source>
        <dbReference type="ARBA" id="ARBA00011738"/>
    </source>
</evidence>
<dbReference type="InterPro" id="IPR004045">
    <property type="entry name" value="Glutathione_S-Trfase_N"/>
</dbReference>
<comment type="subunit">
    <text evidence="2">Homodimer.</text>
</comment>
<dbReference type="PROSITE" id="PS50405">
    <property type="entry name" value="GST_CTER"/>
    <property type="match status" value="1"/>
</dbReference>
<sequence>MAPVLGYWDFRGLAQAIRDLLEYAKVEYEDKRYGYGSDPNWTREEWLADKPNLDLDFPNLPYYLDGDVKLTQSLAILRYLGCKHGLAPKSDELQSQVDMIEMQALDLIRSVARLCYDSGYSDDKLRQFLVDSAEKLRQFEALLAKNGPFAIGEEVTYVDFLLFEALAFVRAVEPSNFKKNFPSLVQYSERVAGLPGLREYLASPRFKPWPFLGPQGSALGLQHKPPSDD</sequence>
<dbReference type="Pfam" id="PF14497">
    <property type="entry name" value="GST_C_3"/>
    <property type="match status" value="1"/>
</dbReference>
<dbReference type="FunFam" id="3.40.30.10:FF:000019">
    <property type="entry name" value="Glutathione S-transferase Mu"/>
    <property type="match status" value="1"/>
</dbReference>
<comment type="similarity">
    <text evidence="1">Belongs to the GST superfamily. Pi family.</text>
</comment>
<evidence type="ECO:0000259" key="7">
    <source>
        <dbReference type="PROSITE" id="PS50404"/>
    </source>
</evidence>
<dbReference type="InterPro" id="IPR036249">
    <property type="entry name" value="Thioredoxin-like_sf"/>
</dbReference>
<comment type="catalytic activity">
    <reaction evidence="6">
        <text>RX + glutathione = an S-substituted glutathione + a halide anion + H(+)</text>
        <dbReference type="Rhea" id="RHEA:16437"/>
        <dbReference type="ChEBI" id="CHEBI:15378"/>
        <dbReference type="ChEBI" id="CHEBI:16042"/>
        <dbReference type="ChEBI" id="CHEBI:17792"/>
        <dbReference type="ChEBI" id="CHEBI:57925"/>
        <dbReference type="ChEBI" id="CHEBI:90779"/>
        <dbReference type="EC" id="2.5.1.18"/>
    </reaction>
</comment>
<feature type="domain" description="GST C-terminal" evidence="8">
    <location>
        <begin position="90"/>
        <end position="211"/>
    </location>
</feature>
<dbReference type="SUPFAM" id="SSF52833">
    <property type="entry name" value="Thioredoxin-like"/>
    <property type="match status" value="1"/>
</dbReference>
<dbReference type="InterPro" id="IPR004046">
    <property type="entry name" value="GST_C"/>
</dbReference>
<protein>
    <recommendedName>
        <fullName evidence="3">glutathione transferase</fullName>
        <ecNumber evidence="3">2.5.1.18</ecNumber>
    </recommendedName>
    <alternativeName>
        <fullName evidence="5">GST class-pi</fullName>
    </alternativeName>
</protein>
<dbReference type="Pfam" id="PF02798">
    <property type="entry name" value="GST_N"/>
    <property type="match status" value="1"/>
</dbReference>
<feature type="domain" description="GST N-terminal" evidence="7">
    <location>
        <begin position="1"/>
        <end position="88"/>
    </location>
</feature>
<dbReference type="InterPro" id="IPR050213">
    <property type="entry name" value="GST_superfamily"/>
</dbReference>
<dbReference type="EC" id="2.5.1.18" evidence="3"/>
<dbReference type="EMBL" id="GEFM01000334">
    <property type="protein sequence ID" value="JAP75462.1"/>
    <property type="molecule type" value="mRNA"/>
</dbReference>
<dbReference type="SUPFAM" id="SSF47616">
    <property type="entry name" value="GST C-terminal domain-like"/>
    <property type="match status" value="1"/>
</dbReference>
<dbReference type="InterPro" id="IPR010987">
    <property type="entry name" value="Glutathione-S-Trfase_C-like"/>
</dbReference>
<dbReference type="PANTHER" id="PTHR11571">
    <property type="entry name" value="GLUTATHIONE S-TRANSFERASE"/>
    <property type="match status" value="1"/>
</dbReference>
<proteinExistence type="evidence at transcript level"/>
<dbReference type="GO" id="GO:0004364">
    <property type="term" value="F:glutathione transferase activity"/>
    <property type="evidence" value="ECO:0007669"/>
    <property type="project" value="UniProtKB-EC"/>
</dbReference>
<dbReference type="Gene3D" id="3.40.30.10">
    <property type="entry name" value="Glutaredoxin"/>
    <property type="match status" value="1"/>
</dbReference>
<dbReference type="SFLD" id="SFLDG01205">
    <property type="entry name" value="AMPS.1"/>
    <property type="match status" value="1"/>
</dbReference>
<evidence type="ECO:0000256" key="5">
    <source>
        <dbReference type="ARBA" id="ARBA00032759"/>
    </source>
</evidence>
<dbReference type="Gene3D" id="1.20.1050.10">
    <property type="match status" value="1"/>
</dbReference>
<evidence type="ECO:0000256" key="4">
    <source>
        <dbReference type="ARBA" id="ARBA00022679"/>
    </source>
</evidence>
<dbReference type="SFLD" id="SFLDS00019">
    <property type="entry name" value="Glutathione_Transferase_(cytos"/>
    <property type="match status" value="1"/>
</dbReference>
<keyword evidence="4 9" id="KW-0808">Transferase</keyword>
<dbReference type="FunFam" id="1.20.1050.10:FF:000020">
    <property type="entry name" value="Glutathione S-transferase P 1"/>
    <property type="match status" value="1"/>
</dbReference>
<evidence type="ECO:0000313" key="9">
    <source>
        <dbReference type="EMBL" id="JAP75462.1"/>
    </source>
</evidence>
<evidence type="ECO:0000256" key="1">
    <source>
        <dbReference type="ARBA" id="ARBA00007297"/>
    </source>
</evidence>
<dbReference type="PANTHER" id="PTHR11571:SF253">
    <property type="entry name" value="S-TRANSFERASE, PUTATIVE-RELATED"/>
    <property type="match status" value="1"/>
</dbReference>
<dbReference type="AlphaFoldDB" id="A0A131YAF1"/>
<reference evidence="9" key="1">
    <citation type="submission" date="2016-02" db="EMBL/GenBank/DDBJ databases">
        <title>RNAseq analyses of the midgut from blood- or serum-fed Ixodes ricinus ticks.</title>
        <authorList>
            <person name="Perner J."/>
            <person name="Provaznik J."/>
            <person name="Schrenkova J."/>
            <person name="Urbanova V."/>
            <person name="Ribeiro J.M."/>
            <person name="Kopacek P."/>
        </authorList>
    </citation>
    <scope>NUCLEOTIDE SEQUENCE</scope>
    <source>
        <tissue evidence="9">Gut</tissue>
    </source>
</reference>
<evidence type="ECO:0000256" key="6">
    <source>
        <dbReference type="ARBA" id="ARBA00047960"/>
    </source>
</evidence>
<dbReference type="PROSITE" id="PS50404">
    <property type="entry name" value="GST_NTER"/>
    <property type="match status" value="1"/>
</dbReference>
<evidence type="ECO:0000256" key="3">
    <source>
        <dbReference type="ARBA" id="ARBA00012452"/>
    </source>
</evidence>
<dbReference type="InterPro" id="IPR036282">
    <property type="entry name" value="Glutathione-S-Trfase_C_sf"/>
</dbReference>
<dbReference type="InterPro" id="IPR040079">
    <property type="entry name" value="Glutathione_S-Trfase"/>
</dbReference>
<evidence type="ECO:0000259" key="8">
    <source>
        <dbReference type="PROSITE" id="PS50405"/>
    </source>
</evidence>
<accession>A0A131YAF1</accession>